<sequence length="128" mass="14723">MKSILAESMKDTIVSVHFGSFFIHLQLIFVLQFDMKYELTLDYFDSLPFSASGSDEHPIEQESYTLSAFGVMTQDDLYPRGSMRLVISRPPARATKFRRARVRQVIPFRIRLAGLFPETQLTLDDDTP</sequence>
<gene>
    <name evidence="2" type="ORF">Moror_17853</name>
</gene>
<evidence type="ECO:0000313" key="3">
    <source>
        <dbReference type="Proteomes" id="UP000017559"/>
    </source>
</evidence>
<keyword evidence="1" id="KW-0472">Membrane</keyword>
<organism evidence="2 3">
    <name type="scientific">Moniliophthora roreri (strain MCA 2997)</name>
    <name type="common">Cocoa frosty pod rot fungus</name>
    <name type="synonym">Crinipellis roreri</name>
    <dbReference type="NCBI Taxonomy" id="1381753"/>
    <lineage>
        <taxon>Eukaryota</taxon>
        <taxon>Fungi</taxon>
        <taxon>Dikarya</taxon>
        <taxon>Basidiomycota</taxon>
        <taxon>Agaricomycotina</taxon>
        <taxon>Agaricomycetes</taxon>
        <taxon>Agaricomycetidae</taxon>
        <taxon>Agaricales</taxon>
        <taxon>Marasmiineae</taxon>
        <taxon>Marasmiaceae</taxon>
        <taxon>Moniliophthora</taxon>
    </lineage>
</organism>
<dbReference type="KEGG" id="mrr:Moror_17853"/>
<keyword evidence="1" id="KW-1133">Transmembrane helix</keyword>
<name>V2XDM6_MONRO</name>
<protein>
    <submittedName>
        <fullName evidence="2">Uncharacterized protein</fullName>
    </submittedName>
</protein>
<dbReference type="Proteomes" id="UP000017559">
    <property type="component" value="Unassembled WGS sequence"/>
</dbReference>
<accession>V2XDM6</accession>
<evidence type="ECO:0000256" key="1">
    <source>
        <dbReference type="SAM" id="Phobius"/>
    </source>
</evidence>
<feature type="transmembrane region" description="Helical" evidence="1">
    <location>
        <begin position="12"/>
        <end position="31"/>
    </location>
</feature>
<comment type="caution">
    <text evidence="2">The sequence shown here is derived from an EMBL/GenBank/DDBJ whole genome shotgun (WGS) entry which is preliminary data.</text>
</comment>
<keyword evidence="1" id="KW-0812">Transmembrane</keyword>
<dbReference type="AlphaFoldDB" id="V2XDM6"/>
<dbReference type="EMBL" id="AWSO01000028">
    <property type="protein sequence ID" value="ESK97288.1"/>
    <property type="molecule type" value="Genomic_DNA"/>
</dbReference>
<dbReference type="HOGENOM" id="CLU_1960133_0_0_1"/>
<reference evidence="2 3" key="1">
    <citation type="journal article" date="2014" name="BMC Genomics">
        <title>Genome and secretome analysis of the hemibiotrophic fungal pathogen, Moniliophthora roreri, which causes frosty pod rot disease of cacao: mechanisms of the biotrophic and necrotrophic phases.</title>
        <authorList>
            <person name="Meinhardt L.W."/>
            <person name="Costa G.G.L."/>
            <person name="Thomazella D.P.T."/>
            <person name="Teixeira P.J.P.L."/>
            <person name="Carazzolle M.F."/>
            <person name="Schuster S.C."/>
            <person name="Carlson J.E."/>
            <person name="Guiltinan M.J."/>
            <person name="Mieczkowski P."/>
            <person name="Farmer A."/>
            <person name="Ramaraj T."/>
            <person name="Crozier J."/>
            <person name="Davis R.E."/>
            <person name="Shao J."/>
            <person name="Melnick R.L."/>
            <person name="Pereira G.A.G."/>
            <person name="Bailey B.A."/>
        </authorList>
    </citation>
    <scope>NUCLEOTIDE SEQUENCE [LARGE SCALE GENOMIC DNA]</scope>
    <source>
        <strain evidence="2 3">MCA 2997</strain>
    </source>
</reference>
<proteinExistence type="predicted"/>
<keyword evidence="3" id="KW-1185">Reference proteome</keyword>
<evidence type="ECO:0000313" key="2">
    <source>
        <dbReference type="EMBL" id="ESK97288.1"/>
    </source>
</evidence>
<dbReference type="OrthoDB" id="10311601at2759"/>